<evidence type="ECO:0000313" key="2">
    <source>
        <dbReference type="Proteomes" id="UP000663836"/>
    </source>
</evidence>
<comment type="caution">
    <text evidence="1">The sequence shown here is derived from an EMBL/GenBank/DDBJ whole genome shotgun (WGS) entry which is preliminary data.</text>
</comment>
<dbReference type="AlphaFoldDB" id="A0A820CET4"/>
<feature type="non-terminal residue" evidence="1">
    <location>
        <position position="1"/>
    </location>
</feature>
<protein>
    <submittedName>
        <fullName evidence="1">Uncharacterized protein</fullName>
    </submittedName>
</protein>
<reference evidence="1" key="1">
    <citation type="submission" date="2021-02" db="EMBL/GenBank/DDBJ databases">
        <authorList>
            <person name="Nowell W R."/>
        </authorList>
    </citation>
    <scope>NUCLEOTIDE SEQUENCE</scope>
</reference>
<proteinExistence type="predicted"/>
<gene>
    <name evidence="1" type="ORF">JBS370_LOCUS37407</name>
</gene>
<dbReference type="EMBL" id="CAJOBD010017167">
    <property type="protein sequence ID" value="CAF4220198.1"/>
    <property type="molecule type" value="Genomic_DNA"/>
</dbReference>
<dbReference type="Proteomes" id="UP000663836">
    <property type="component" value="Unassembled WGS sequence"/>
</dbReference>
<evidence type="ECO:0000313" key="1">
    <source>
        <dbReference type="EMBL" id="CAF4220198.1"/>
    </source>
</evidence>
<sequence>MKQIPPIIDITIITNMINNLIHKDQYQLSLELNRRKTMLRLDAEEHKLVDHFYKLKPRQKEINSSKLIWKAIYDQQAILHEIAIFKKWLQLQKPASSCTLQDIQLPNIN</sequence>
<accession>A0A820CET4</accession>
<name>A0A820CET4_9BILA</name>
<organism evidence="1 2">
    <name type="scientific">Rotaria sordida</name>
    <dbReference type="NCBI Taxonomy" id="392033"/>
    <lineage>
        <taxon>Eukaryota</taxon>
        <taxon>Metazoa</taxon>
        <taxon>Spiralia</taxon>
        <taxon>Gnathifera</taxon>
        <taxon>Rotifera</taxon>
        <taxon>Eurotatoria</taxon>
        <taxon>Bdelloidea</taxon>
        <taxon>Philodinida</taxon>
        <taxon>Philodinidae</taxon>
        <taxon>Rotaria</taxon>
    </lineage>
</organism>